<accession>A0A1I8BQZ2</accession>
<dbReference type="AlphaFoldDB" id="A0A1I8BQZ2"/>
<evidence type="ECO:0000313" key="3">
    <source>
        <dbReference type="WBParaSite" id="MhA1_Contig394.frz3.gene12"/>
    </source>
</evidence>
<keyword evidence="2" id="KW-1185">Reference proteome</keyword>
<protein>
    <submittedName>
        <fullName evidence="3">Uncharacterized protein</fullName>
    </submittedName>
</protein>
<evidence type="ECO:0000313" key="2">
    <source>
        <dbReference type="Proteomes" id="UP000095281"/>
    </source>
</evidence>
<reference evidence="3" key="1">
    <citation type="submission" date="2016-11" db="UniProtKB">
        <authorList>
            <consortium name="WormBaseParasite"/>
        </authorList>
    </citation>
    <scope>IDENTIFICATION</scope>
</reference>
<organism evidence="2 3">
    <name type="scientific">Meloidogyne hapla</name>
    <name type="common">Root-knot nematode worm</name>
    <dbReference type="NCBI Taxonomy" id="6305"/>
    <lineage>
        <taxon>Eukaryota</taxon>
        <taxon>Metazoa</taxon>
        <taxon>Ecdysozoa</taxon>
        <taxon>Nematoda</taxon>
        <taxon>Chromadorea</taxon>
        <taxon>Rhabditida</taxon>
        <taxon>Tylenchina</taxon>
        <taxon>Tylenchomorpha</taxon>
        <taxon>Tylenchoidea</taxon>
        <taxon>Meloidogynidae</taxon>
        <taxon>Meloidogyninae</taxon>
        <taxon>Meloidogyne</taxon>
    </lineage>
</organism>
<sequence length="303" mass="35532">MIDQGNNFLELQTKLLDVEMKMINEKEEKDALELKVIQMEEKTQLLEKELRNFNQINRSMETKIQQIKNENSEQISSLKKIIQLKDEHINSLEETLTKSNEEIKILKKDQETKNQEDTKTDQIIQSFGVYLNELDQECQRRFQTIEQNMGARNNKLETQIEKIDKIGLDQSNKIDEIEKTIQNLIDEKAKEKSFVSLENKWKFIDDKWPCCGNACVKTDTPNVNCNAGNGYIKLTEEGNIKYIKCREGKGKAILLEGNNDYYQPYIHILGYSVENNFGENLETKPFSYDISKHLLAEEFYEFY</sequence>
<name>A0A1I8BQZ2_MELHA</name>
<keyword evidence="1" id="KW-0175">Coiled coil</keyword>
<proteinExistence type="predicted"/>
<feature type="coiled-coil region" evidence="1">
    <location>
        <begin position="15"/>
        <end position="116"/>
    </location>
</feature>
<evidence type="ECO:0000256" key="1">
    <source>
        <dbReference type="SAM" id="Coils"/>
    </source>
</evidence>
<dbReference type="Proteomes" id="UP000095281">
    <property type="component" value="Unplaced"/>
</dbReference>
<dbReference type="WBParaSite" id="MhA1_Contig394.frz3.gene12">
    <property type="protein sequence ID" value="MhA1_Contig394.frz3.gene12"/>
    <property type="gene ID" value="MhA1_Contig394.frz3.gene12"/>
</dbReference>